<dbReference type="FunFam" id="2.40.50.140:FF:000051">
    <property type="entry name" value="RNA-binding transcriptional accessory protein"/>
    <property type="match status" value="1"/>
</dbReference>
<feature type="domain" description="S1 motif" evidence="6">
    <location>
        <begin position="269"/>
        <end position="337"/>
    </location>
</feature>
<feature type="region of interest" description="Disordered" evidence="5">
    <location>
        <begin position="22"/>
        <end position="72"/>
    </location>
</feature>
<evidence type="ECO:0000256" key="5">
    <source>
        <dbReference type="SAM" id="MobiDB-lite"/>
    </source>
</evidence>
<reference evidence="7 8" key="1">
    <citation type="submission" date="2019-06" db="EMBL/GenBank/DDBJ databases">
        <title>Genome sequence of Litorilinea aerophila BAA-2444.</title>
        <authorList>
            <person name="Maclea K.S."/>
            <person name="Maurais E.G."/>
            <person name="Iannazzi L.C."/>
        </authorList>
    </citation>
    <scope>NUCLEOTIDE SEQUENCE [LARGE SCALE GENOMIC DNA]</scope>
    <source>
        <strain evidence="7 8">ATCC BAA-2444</strain>
    </source>
</reference>
<keyword evidence="3" id="KW-0687">Ribonucleoprotein</keyword>
<dbReference type="CDD" id="cd04465">
    <property type="entry name" value="S1_RPS1_repeat_ec2_hs2"/>
    <property type="match status" value="1"/>
</dbReference>
<dbReference type="PROSITE" id="PS50889">
    <property type="entry name" value="S4"/>
    <property type="match status" value="1"/>
</dbReference>
<name>A0A540V8L2_9CHLR</name>
<evidence type="ECO:0000259" key="6">
    <source>
        <dbReference type="PROSITE" id="PS50126"/>
    </source>
</evidence>
<dbReference type="SMART" id="SM00316">
    <property type="entry name" value="S1"/>
    <property type="match status" value="4"/>
</dbReference>
<feature type="domain" description="S1 motif" evidence="6">
    <location>
        <begin position="354"/>
        <end position="422"/>
    </location>
</feature>
<feature type="region of interest" description="Disordered" evidence="5">
    <location>
        <begin position="430"/>
        <end position="477"/>
    </location>
</feature>
<dbReference type="EMBL" id="VIGC01000052">
    <property type="protein sequence ID" value="TQE93088.1"/>
    <property type="molecule type" value="Genomic_DNA"/>
</dbReference>
<evidence type="ECO:0000256" key="4">
    <source>
        <dbReference type="PROSITE-ProRule" id="PRU00182"/>
    </source>
</evidence>
<dbReference type="PROSITE" id="PS50126">
    <property type="entry name" value="S1"/>
    <property type="match status" value="4"/>
</dbReference>
<dbReference type="SUPFAM" id="SSF50249">
    <property type="entry name" value="Nucleic acid-binding proteins"/>
    <property type="match status" value="4"/>
</dbReference>
<dbReference type="InterPro" id="IPR003029">
    <property type="entry name" value="S1_domain"/>
</dbReference>
<evidence type="ECO:0000256" key="2">
    <source>
        <dbReference type="ARBA" id="ARBA00022980"/>
    </source>
</evidence>
<evidence type="ECO:0000256" key="1">
    <source>
        <dbReference type="ARBA" id="ARBA00006767"/>
    </source>
</evidence>
<keyword evidence="8" id="KW-1185">Reference proteome</keyword>
<feature type="compositionally biased region" description="Low complexity" evidence="5">
    <location>
        <begin position="434"/>
        <end position="458"/>
    </location>
</feature>
<keyword evidence="4" id="KW-0694">RNA-binding</keyword>
<feature type="domain" description="S1 motif" evidence="6">
    <location>
        <begin position="178"/>
        <end position="252"/>
    </location>
</feature>
<dbReference type="GO" id="GO:0005840">
    <property type="term" value="C:ribosome"/>
    <property type="evidence" value="ECO:0007669"/>
    <property type="project" value="UniProtKB-KW"/>
</dbReference>
<dbReference type="InterPro" id="IPR035104">
    <property type="entry name" value="Ribosomal_protein_S1-like"/>
</dbReference>
<comment type="caution">
    <text evidence="7">The sequence shown here is derived from an EMBL/GenBank/DDBJ whole genome shotgun (WGS) entry which is preliminary data.</text>
</comment>
<dbReference type="GO" id="GO:0003729">
    <property type="term" value="F:mRNA binding"/>
    <property type="evidence" value="ECO:0007669"/>
    <property type="project" value="UniProtKB-ARBA"/>
</dbReference>
<dbReference type="GO" id="GO:0006412">
    <property type="term" value="P:translation"/>
    <property type="evidence" value="ECO:0007669"/>
    <property type="project" value="TreeGrafter"/>
</dbReference>
<dbReference type="OrthoDB" id="9804077at2"/>
<dbReference type="FunCoup" id="A0A540V8L2">
    <property type="interactions" value="551"/>
</dbReference>
<feature type="compositionally biased region" description="Basic and acidic residues" evidence="5">
    <location>
        <begin position="27"/>
        <end position="45"/>
    </location>
</feature>
<dbReference type="InParanoid" id="A0A540V8L2"/>
<dbReference type="GO" id="GO:0005737">
    <property type="term" value="C:cytoplasm"/>
    <property type="evidence" value="ECO:0007669"/>
    <property type="project" value="UniProtKB-ARBA"/>
</dbReference>
<dbReference type="Gene3D" id="2.40.50.140">
    <property type="entry name" value="Nucleic acid-binding proteins"/>
    <property type="match status" value="4"/>
</dbReference>
<sequence>MREYRKEKLSLTVIVEERLINAEVTPEEEHHANAHDHTQQPEHAQEAPQNHQEEPAQPPVKRQEEKGQEEAEMTEMDFAALLNEYPYHQPERGELLRGEVLWINKDSILVDVGAKRDAVIPGSDLSRVEESYLANLKVGDAVPVYVLRQEQDEELRVSLRRGLEEEDWIRATELLESQEIVELEVTGHNKGGVLVRYGRLEGFIPNSQIPALKFVRNPEERTRRKEELVGTTLKLKAIEVDRRRRRLVFSAKAAEEALREKRLQELSVGDVVRGRVENVTDFGAFVDLGGVTGLIHVSKLDWQRVEHPGDVLKPGDEVEVLVEKIDRKRERISLNRQAVLPNPWKLLPTLYQPGDLLEGEVTNVVDFGIFVRIPLGIEGLVHNSEIQRPDSQEFRVVQPGDVVLVRITDMDPERERLGLSMRKVTPEEEARWLAQRATAQAESAAAAGSNEPEATAQDEATDEADEAASNEPADAGR</sequence>
<dbReference type="Pfam" id="PF00575">
    <property type="entry name" value="S1"/>
    <property type="match status" value="4"/>
</dbReference>
<proteinExistence type="inferred from homology"/>
<dbReference type="GO" id="GO:1990904">
    <property type="term" value="C:ribonucleoprotein complex"/>
    <property type="evidence" value="ECO:0007669"/>
    <property type="project" value="UniProtKB-KW"/>
</dbReference>
<dbReference type="InterPro" id="IPR050437">
    <property type="entry name" value="Ribos_protein_bS1-like"/>
</dbReference>
<dbReference type="PRINTS" id="PR00681">
    <property type="entry name" value="RIBOSOMALS1"/>
</dbReference>
<evidence type="ECO:0000313" key="7">
    <source>
        <dbReference type="EMBL" id="TQE93088.1"/>
    </source>
</evidence>
<organism evidence="7 8">
    <name type="scientific">Litorilinea aerophila</name>
    <dbReference type="NCBI Taxonomy" id="1204385"/>
    <lineage>
        <taxon>Bacteria</taxon>
        <taxon>Bacillati</taxon>
        <taxon>Chloroflexota</taxon>
        <taxon>Caldilineae</taxon>
        <taxon>Caldilineales</taxon>
        <taxon>Caldilineaceae</taxon>
        <taxon>Litorilinea</taxon>
    </lineage>
</organism>
<comment type="similarity">
    <text evidence="1">Belongs to the bacterial ribosomal protein bS1 family.</text>
</comment>
<dbReference type="InterPro" id="IPR012340">
    <property type="entry name" value="NA-bd_OB-fold"/>
</dbReference>
<dbReference type="GO" id="GO:0003735">
    <property type="term" value="F:structural constituent of ribosome"/>
    <property type="evidence" value="ECO:0007669"/>
    <property type="project" value="TreeGrafter"/>
</dbReference>
<feature type="compositionally biased region" description="Acidic residues" evidence="5">
    <location>
        <begin position="459"/>
        <end position="468"/>
    </location>
</feature>
<evidence type="ECO:0000256" key="3">
    <source>
        <dbReference type="ARBA" id="ARBA00023274"/>
    </source>
</evidence>
<feature type="domain" description="S1 motif" evidence="6">
    <location>
        <begin position="93"/>
        <end position="160"/>
    </location>
</feature>
<dbReference type="PANTHER" id="PTHR10724">
    <property type="entry name" value="30S RIBOSOMAL PROTEIN S1"/>
    <property type="match status" value="1"/>
</dbReference>
<dbReference type="AlphaFoldDB" id="A0A540V8L2"/>
<accession>A0A540V8L2</accession>
<protein>
    <submittedName>
        <fullName evidence="7">S1 RNA-binding domain-containing protein</fullName>
    </submittedName>
</protein>
<evidence type="ECO:0000313" key="8">
    <source>
        <dbReference type="Proteomes" id="UP000317371"/>
    </source>
</evidence>
<gene>
    <name evidence="7" type="ORF">FKZ61_22920</name>
</gene>
<keyword evidence="2" id="KW-0689">Ribosomal protein</keyword>
<dbReference type="PANTHER" id="PTHR10724:SF7">
    <property type="entry name" value="SMALL RIBOSOMAL SUBUNIT PROTEIN BS1C"/>
    <property type="match status" value="1"/>
</dbReference>
<dbReference type="Proteomes" id="UP000317371">
    <property type="component" value="Unassembled WGS sequence"/>
</dbReference>
<dbReference type="CDD" id="cd05688">
    <property type="entry name" value="S1_RPS1_repeat_ec3"/>
    <property type="match status" value="1"/>
</dbReference>